<dbReference type="Pfam" id="PF02881">
    <property type="entry name" value="SRP54_N"/>
    <property type="match status" value="1"/>
</dbReference>
<keyword evidence="4 9" id="KW-0378">Hydrolase</keyword>
<dbReference type="HAMAP" id="MF_00920">
    <property type="entry name" value="FtsY"/>
    <property type="match status" value="1"/>
</dbReference>
<dbReference type="AlphaFoldDB" id="A0A133XSG6"/>
<dbReference type="Gene3D" id="1.20.120.140">
    <property type="entry name" value="Signal recognition particle SRP54, nucleotide-binding domain"/>
    <property type="match status" value="1"/>
</dbReference>
<feature type="binding site" evidence="9">
    <location>
        <begin position="103"/>
        <end position="110"/>
    </location>
    <ligand>
        <name>GTP</name>
        <dbReference type="ChEBI" id="CHEBI:37565"/>
    </ligand>
</feature>
<comment type="caution">
    <text evidence="13">The sequence shown here is derived from an EMBL/GenBank/DDBJ whole genome shotgun (WGS) entry which is preliminary data.</text>
</comment>
<keyword evidence="6 9" id="KW-0472">Membrane</keyword>
<organism evidence="13 14">
    <name type="scientific">Atopobium deltae</name>
    <dbReference type="NCBI Taxonomy" id="1393034"/>
    <lineage>
        <taxon>Bacteria</taxon>
        <taxon>Bacillati</taxon>
        <taxon>Actinomycetota</taxon>
        <taxon>Coriobacteriia</taxon>
        <taxon>Coriobacteriales</taxon>
        <taxon>Atopobiaceae</taxon>
        <taxon>Atopobium</taxon>
    </lineage>
</organism>
<evidence type="ECO:0000256" key="5">
    <source>
        <dbReference type="ARBA" id="ARBA00023134"/>
    </source>
</evidence>
<dbReference type="InterPro" id="IPR004390">
    <property type="entry name" value="SR_rcpt_FtsY"/>
</dbReference>
<evidence type="ECO:0000259" key="12">
    <source>
        <dbReference type="SMART" id="SM00963"/>
    </source>
</evidence>
<dbReference type="InterPro" id="IPR042101">
    <property type="entry name" value="SRP54_N_sf"/>
</dbReference>
<accession>A0A133XSG6</accession>
<evidence type="ECO:0000256" key="3">
    <source>
        <dbReference type="ARBA" id="ARBA00022741"/>
    </source>
</evidence>
<evidence type="ECO:0000256" key="8">
    <source>
        <dbReference type="ARBA" id="ARBA00048027"/>
    </source>
</evidence>
<protein>
    <recommendedName>
        <fullName evidence="9">Signal recognition particle receptor FtsY</fullName>
        <shortName evidence="9">SRP receptor</shortName>
        <ecNumber evidence="9">3.6.5.4</ecNumber>
    </recommendedName>
</protein>
<evidence type="ECO:0000256" key="4">
    <source>
        <dbReference type="ARBA" id="ARBA00022801"/>
    </source>
</evidence>
<dbReference type="NCBIfam" id="TIGR00064">
    <property type="entry name" value="ftsY"/>
    <property type="match status" value="1"/>
</dbReference>
<reference evidence="14" key="1">
    <citation type="submission" date="2016-01" db="EMBL/GenBank/DDBJ databases">
        <authorList>
            <person name="Mitreva M."/>
            <person name="Pepin K.H."/>
            <person name="Mihindukulasuriya K.A."/>
            <person name="Fulton R."/>
            <person name="Fronick C."/>
            <person name="O'Laughlin M."/>
            <person name="Miner T."/>
            <person name="Herter B."/>
            <person name="Rosa B.A."/>
            <person name="Cordes M."/>
            <person name="Tomlinson C."/>
            <person name="Wollam A."/>
            <person name="Palsikar V.B."/>
            <person name="Mardis E.R."/>
            <person name="Wilson R.K."/>
        </authorList>
    </citation>
    <scope>NUCLEOTIDE SEQUENCE [LARGE SCALE GENOMIC DNA]</scope>
    <source>
        <strain evidence="14">DNF00019</strain>
    </source>
</reference>
<dbReference type="STRING" id="1393034.HMPREF3192_01111"/>
<feature type="binding site" evidence="9">
    <location>
        <begin position="185"/>
        <end position="189"/>
    </location>
    <ligand>
        <name>GTP</name>
        <dbReference type="ChEBI" id="CHEBI:37565"/>
    </ligand>
</feature>
<keyword evidence="5 9" id="KW-0342">GTP-binding</keyword>
<evidence type="ECO:0000256" key="2">
    <source>
        <dbReference type="ARBA" id="ARBA00022490"/>
    </source>
</evidence>
<dbReference type="Gene3D" id="3.40.50.300">
    <property type="entry name" value="P-loop containing nucleotide triphosphate hydrolases"/>
    <property type="match status" value="1"/>
</dbReference>
<comment type="catalytic activity">
    <reaction evidence="8 9">
        <text>GTP + H2O = GDP + phosphate + H(+)</text>
        <dbReference type="Rhea" id="RHEA:19669"/>
        <dbReference type="ChEBI" id="CHEBI:15377"/>
        <dbReference type="ChEBI" id="CHEBI:15378"/>
        <dbReference type="ChEBI" id="CHEBI:37565"/>
        <dbReference type="ChEBI" id="CHEBI:43474"/>
        <dbReference type="ChEBI" id="CHEBI:58189"/>
        <dbReference type="EC" id="3.6.5.4"/>
    </reaction>
</comment>
<comment type="function">
    <text evidence="9">Involved in targeting and insertion of nascent membrane proteins into the cytoplasmic membrane. Acts as a receptor for the complex formed by the signal recognition particle (SRP) and the ribosome-nascent chain (RNC).</text>
</comment>
<dbReference type="FunFam" id="3.40.50.300:FF:000053">
    <property type="entry name" value="Signal recognition particle receptor FtsY"/>
    <property type="match status" value="1"/>
</dbReference>
<dbReference type="GO" id="GO:0005525">
    <property type="term" value="F:GTP binding"/>
    <property type="evidence" value="ECO:0007669"/>
    <property type="project" value="UniProtKB-UniRule"/>
</dbReference>
<dbReference type="SMART" id="SM00962">
    <property type="entry name" value="SRP54"/>
    <property type="match status" value="1"/>
</dbReference>
<evidence type="ECO:0000256" key="6">
    <source>
        <dbReference type="ARBA" id="ARBA00023136"/>
    </source>
</evidence>
<evidence type="ECO:0000256" key="7">
    <source>
        <dbReference type="ARBA" id="ARBA00023170"/>
    </source>
</evidence>
<dbReference type="InterPro" id="IPR000897">
    <property type="entry name" value="SRP54_GTPase_dom"/>
</dbReference>
<dbReference type="SMART" id="SM00963">
    <property type="entry name" value="SRP54_N"/>
    <property type="match status" value="1"/>
</dbReference>
<evidence type="ECO:0000256" key="1">
    <source>
        <dbReference type="ARBA" id="ARBA00022475"/>
    </source>
</evidence>
<dbReference type="InterPro" id="IPR027417">
    <property type="entry name" value="P-loop_NTPase"/>
</dbReference>
<evidence type="ECO:0000259" key="10">
    <source>
        <dbReference type="SMART" id="SM00382"/>
    </source>
</evidence>
<dbReference type="FunFam" id="1.20.120.140:FF:000002">
    <property type="entry name" value="Signal recognition particle receptor FtsY"/>
    <property type="match status" value="1"/>
</dbReference>
<feature type="domain" description="Signal recognition particle SRP54 helical bundle" evidence="12">
    <location>
        <begin position="7"/>
        <end position="84"/>
    </location>
</feature>
<dbReference type="SUPFAM" id="SSF47364">
    <property type="entry name" value="Domain of the SRP/SRP receptor G-proteins"/>
    <property type="match status" value="1"/>
</dbReference>
<keyword evidence="1 9" id="KW-1003">Cell membrane</keyword>
<feature type="domain" description="AAA+ ATPase" evidence="10">
    <location>
        <begin position="95"/>
        <end position="252"/>
    </location>
</feature>
<evidence type="ECO:0000256" key="9">
    <source>
        <dbReference type="HAMAP-Rule" id="MF_00920"/>
    </source>
</evidence>
<dbReference type="InterPro" id="IPR003593">
    <property type="entry name" value="AAA+_ATPase"/>
</dbReference>
<dbReference type="PANTHER" id="PTHR43134">
    <property type="entry name" value="SIGNAL RECOGNITION PARTICLE RECEPTOR SUBUNIT ALPHA"/>
    <property type="match status" value="1"/>
</dbReference>
<dbReference type="GO" id="GO:0003924">
    <property type="term" value="F:GTPase activity"/>
    <property type="evidence" value="ECO:0007669"/>
    <property type="project" value="UniProtKB-UniRule"/>
</dbReference>
<dbReference type="GO" id="GO:0005737">
    <property type="term" value="C:cytoplasm"/>
    <property type="evidence" value="ECO:0007669"/>
    <property type="project" value="UniProtKB-SubCell"/>
</dbReference>
<keyword evidence="2 9" id="KW-0963">Cytoplasm</keyword>
<evidence type="ECO:0000259" key="11">
    <source>
        <dbReference type="SMART" id="SM00962"/>
    </source>
</evidence>
<dbReference type="GO" id="GO:0005886">
    <property type="term" value="C:plasma membrane"/>
    <property type="evidence" value="ECO:0007669"/>
    <property type="project" value="UniProtKB-SubCell"/>
</dbReference>
<comment type="subcellular location">
    <subcellularLocation>
        <location evidence="9">Cell membrane</location>
        <topology evidence="9">Peripheral membrane protein</topology>
        <orientation evidence="9">Cytoplasmic side</orientation>
    </subcellularLocation>
    <subcellularLocation>
        <location evidence="9">Cytoplasm</location>
    </subcellularLocation>
</comment>
<dbReference type="GO" id="GO:0005047">
    <property type="term" value="F:signal recognition particle binding"/>
    <property type="evidence" value="ECO:0007669"/>
    <property type="project" value="TreeGrafter"/>
</dbReference>
<dbReference type="Pfam" id="PF00448">
    <property type="entry name" value="SRP54"/>
    <property type="match status" value="1"/>
</dbReference>
<dbReference type="Proteomes" id="UP000070675">
    <property type="component" value="Unassembled WGS sequence"/>
</dbReference>
<dbReference type="InterPro" id="IPR036225">
    <property type="entry name" value="SRP/SRP_N"/>
</dbReference>
<dbReference type="GO" id="GO:0006614">
    <property type="term" value="P:SRP-dependent cotranslational protein targeting to membrane"/>
    <property type="evidence" value="ECO:0007669"/>
    <property type="project" value="InterPro"/>
</dbReference>
<keyword evidence="14" id="KW-1185">Reference proteome</keyword>
<dbReference type="InterPro" id="IPR013822">
    <property type="entry name" value="Signal_recog_particl_SRP54_hlx"/>
</dbReference>
<comment type="similarity">
    <text evidence="9">Belongs to the GTP-binding SRP family. FtsY subfamily.</text>
</comment>
<comment type="subunit">
    <text evidence="9">Part of the signal recognition particle protein translocation system, which is composed of SRP and FtsY.</text>
</comment>
<evidence type="ECO:0000313" key="14">
    <source>
        <dbReference type="Proteomes" id="UP000070675"/>
    </source>
</evidence>
<gene>
    <name evidence="9" type="primary">ftsY</name>
    <name evidence="13" type="ORF">HMPREF3192_01111</name>
</gene>
<keyword evidence="3 9" id="KW-0547">Nucleotide-binding</keyword>
<feature type="domain" description="SRP54-type proteins GTP-binding" evidence="11">
    <location>
        <begin position="96"/>
        <end position="296"/>
    </location>
</feature>
<sequence length="301" mass="32204">MGIAQRLREGLARSRKALSELFYLGGDVDDDFWEDLEDTLVMGDVGADVAMRVTDGLREQAARENLRTASELRRALAQHLAALFPTADRDPFDDLPSCVLFVGINGAGKTTTVGKLAGKAKADGVKVLIGGADTFRAAAIEQLEVWGKRADVEVITRQRGSDPASVCYDVVDYAEKTSSSLVLIDTAGRLHTSEDLMRELAKVVNVTRKRSGMPTSVVLVIDATTGQNGLSQAKEFNDALDIDGLIVTKLDGTAKGGIALAIAHQLKLPIFRIGVGESIEDLQAFDPQQFCEALVGSSEGV</sequence>
<dbReference type="RefSeq" id="WP_066305942.1">
    <property type="nucleotide sequence ID" value="NZ_KQ959507.1"/>
</dbReference>
<keyword evidence="7 9" id="KW-0675">Receptor</keyword>
<dbReference type="OrthoDB" id="9804720at2"/>
<dbReference type="EMBL" id="LSCR01000029">
    <property type="protein sequence ID" value="KXB33881.1"/>
    <property type="molecule type" value="Genomic_DNA"/>
</dbReference>
<dbReference type="PANTHER" id="PTHR43134:SF1">
    <property type="entry name" value="SIGNAL RECOGNITION PARTICLE RECEPTOR SUBUNIT ALPHA"/>
    <property type="match status" value="1"/>
</dbReference>
<dbReference type="EC" id="3.6.5.4" evidence="9"/>
<dbReference type="PATRIC" id="fig|1393034.3.peg.1079"/>
<feature type="binding site" evidence="9">
    <location>
        <begin position="248"/>
        <end position="251"/>
    </location>
    <ligand>
        <name>GTP</name>
        <dbReference type="ChEBI" id="CHEBI:37565"/>
    </ligand>
</feature>
<dbReference type="SUPFAM" id="SSF52540">
    <property type="entry name" value="P-loop containing nucleoside triphosphate hydrolases"/>
    <property type="match status" value="1"/>
</dbReference>
<name>A0A133XSG6_9ACTN</name>
<dbReference type="SMART" id="SM00382">
    <property type="entry name" value="AAA"/>
    <property type="match status" value="1"/>
</dbReference>
<dbReference type="CDD" id="cd17874">
    <property type="entry name" value="FtsY"/>
    <property type="match status" value="1"/>
</dbReference>
<proteinExistence type="inferred from homology"/>
<evidence type="ECO:0000313" key="13">
    <source>
        <dbReference type="EMBL" id="KXB33881.1"/>
    </source>
</evidence>